<feature type="domain" description="Toprim" evidence="1">
    <location>
        <begin position="243"/>
        <end position="324"/>
    </location>
</feature>
<comment type="caution">
    <text evidence="2">The sequence shown here is derived from an EMBL/GenBank/DDBJ whole genome shotgun (WGS) entry which is preliminary data.</text>
</comment>
<dbReference type="RefSeq" id="WP_226764599.1">
    <property type="nucleotide sequence ID" value="NZ_JAJAWG010000007.1"/>
</dbReference>
<evidence type="ECO:0000313" key="2">
    <source>
        <dbReference type="EMBL" id="MCB5196858.1"/>
    </source>
</evidence>
<dbReference type="Pfam" id="PF08273">
    <property type="entry name" value="Zn_Ribbon_Prim"/>
    <property type="match status" value="1"/>
</dbReference>
<name>A0ABS8BMB4_9NEIS</name>
<dbReference type="Pfam" id="PF23639">
    <property type="entry name" value="DUF7146"/>
    <property type="match status" value="1"/>
</dbReference>
<organism evidence="2 3">
    <name type="scientific">Deefgea salmonis</name>
    <dbReference type="NCBI Taxonomy" id="2875502"/>
    <lineage>
        <taxon>Bacteria</taxon>
        <taxon>Pseudomonadati</taxon>
        <taxon>Pseudomonadota</taxon>
        <taxon>Betaproteobacteria</taxon>
        <taxon>Neisseriales</taxon>
        <taxon>Chitinibacteraceae</taxon>
        <taxon>Deefgea</taxon>
    </lineage>
</organism>
<dbReference type="InterPro" id="IPR006171">
    <property type="entry name" value="TOPRIM_dom"/>
</dbReference>
<accession>A0ABS8BMB4</accession>
<gene>
    <name evidence="2" type="ORF">LG219_11320</name>
</gene>
<reference evidence="2 3" key="1">
    <citation type="submission" date="2021-10" db="EMBL/GenBank/DDBJ databases">
        <authorList>
            <person name="Chen M."/>
        </authorList>
    </citation>
    <scope>NUCLEOTIDE SEQUENCE [LARGE SCALE GENOMIC DNA]</scope>
    <source>
        <strain evidence="2 3">H3-26</strain>
    </source>
</reference>
<proteinExistence type="predicted"/>
<keyword evidence="3" id="KW-1185">Reference proteome</keyword>
<dbReference type="PROSITE" id="PS50880">
    <property type="entry name" value="TOPRIM"/>
    <property type="match status" value="1"/>
</dbReference>
<dbReference type="EMBL" id="JAJAWG010000007">
    <property type="protein sequence ID" value="MCB5196858.1"/>
    <property type="molecule type" value="Genomic_DNA"/>
</dbReference>
<dbReference type="Proteomes" id="UP001198034">
    <property type="component" value="Unassembled WGS sequence"/>
</dbReference>
<evidence type="ECO:0000259" key="1">
    <source>
        <dbReference type="PROSITE" id="PS50880"/>
    </source>
</evidence>
<evidence type="ECO:0000313" key="3">
    <source>
        <dbReference type="Proteomes" id="UP001198034"/>
    </source>
</evidence>
<dbReference type="InterPro" id="IPR055570">
    <property type="entry name" value="DUF7146"/>
</dbReference>
<dbReference type="SMART" id="SM00778">
    <property type="entry name" value="Prim_Zn_Ribbon"/>
    <property type="match status" value="1"/>
</dbReference>
<sequence length="338" mass="36505">MSERLDIPKIKELARDNWLAILLAAGISTEFLTKKHSACPVCGGKDRFRFTDKEGRGCFICNQCTPDGSDGFGLLAAYRQTDFIGSVRFVADYLGGAAVLAVAPDAAAIAERQARELTEQRRAWEKAKAENFALWSASHLISNGCTVALYLRHRGLSLNEYPKTLRFNAAVPYWDKPCGKLIKLGDFPAMVAAVQSPEGLTIALHKTHLKANGHKADVPNVKKWSAKSGDAKGAAIRLFPAAERMAVAEGIETALAVHAANGLPVWAGVSAFGIASLVLPELVRDVVIFADNDENGTGQKAANQLAERLIDEGRTVRVLFPSIPGVDWLDVLTGKDKK</sequence>
<protein>
    <submittedName>
        <fullName evidence="2">Toprim domain-containing protein</fullName>
    </submittedName>
</protein>
<dbReference type="InterPro" id="IPR013237">
    <property type="entry name" value="Phage_T7_Gp4_N"/>
</dbReference>
<dbReference type="Pfam" id="PF13362">
    <property type="entry name" value="Toprim_3"/>
    <property type="match status" value="1"/>
</dbReference>
<dbReference type="CDD" id="cd01029">
    <property type="entry name" value="TOPRIM_primases"/>
    <property type="match status" value="1"/>
</dbReference>
<dbReference type="SUPFAM" id="SSF57783">
    <property type="entry name" value="Zinc beta-ribbon"/>
    <property type="match status" value="1"/>
</dbReference>
<dbReference type="Gene3D" id="3.40.1360.10">
    <property type="match status" value="1"/>
</dbReference>
<dbReference type="InterPro" id="IPR034154">
    <property type="entry name" value="TOPRIM_DnaG/twinkle"/>
</dbReference>